<dbReference type="AlphaFoldDB" id="A0A1G7TTZ4"/>
<keyword evidence="3" id="KW-1185">Reference proteome</keyword>
<proteinExistence type="predicted"/>
<evidence type="ECO:0008006" key="4">
    <source>
        <dbReference type="Google" id="ProtNLM"/>
    </source>
</evidence>
<organism evidence="2 3">
    <name type="scientific">Pelagibacterium luteolum</name>
    <dbReference type="NCBI Taxonomy" id="440168"/>
    <lineage>
        <taxon>Bacteria</taxon>
        <taxon>Pseudomonadati</taxon>
        <taxon>Pseudomonadota</taxon>
        <taxon>Alphaproteobacteria</taxon>
        <taxon>Hyphomicrobiales</taxon>
        <taxon>Devosiaceae</taxon>
        <taxon>Pelagibacterium</taxon>
    </lineage>
</organism>
<dbReference type="OrthoDB" id="4736977at2"/>
<evidence type="ECO:0000313" key="3">
    <source>
        <dbReference type="Proteomes" id="UP000199495"/>
    </source>
</evidence>
<dbReference type="Proteomes" id="UP000199495">
    <property type="component" value="Unassembled WGS sequence"/>
</dbReference>
<evidence type="ECO:0000256" key="1">
    <source>
        <dbReference type="SAM" id="SignalP"/>
    </source>
</evidence>
<feature type="chain" id="PRO_5011585950" description="Argininosuccinate lyase" evidence="1">
    <location>
        <begin position="24"/>
        <end position="110"/>
    </location>
</feature>
<gene>
    <name evidence="2" type="ORF">SAMN04487974_102339</name>
</gene>
<accession>A0A1G7TTZ4</accession>
<sequence length="110" mass="11798">MKFLAFGAAASLAVLLGATSAMAQNVEFTLTNESSYTLTYFYASPSDDDSWGEDLLSEVGVLESGYEGTVFIGDGSDQCLYDFRFETAEGPELEVAAIDICALDSYTLTD</sequence>
<reference evidence="2 3" key="1">
    <citation type="submission" date="2016-10" db="EMBL/GenBank/DDBJ databases">
        <authorList>
            <person name="de Groot N.N."/>
        </authorList>
    </citation>
    <scope>NUCLEOTIDE SEQUENCE [LARGE SCALE GENOMIC DNA]</scope>
    <source>
        <strain evidence="2 3">CGMCC 1.10267</strain>
    </source>
</reference>
<dbReference type="STRING" id="440168.SAMN04487974_102339"/>
<name>A0A1G7TTZ4_9HYPH</name>
<keyword evidence="1" id="KW-0732">Signal</keyword>
<feature type="signal peptide" evidence="1">
    <location>
        <begin position="1"/>
        <end position="23"/>
    </location>
</feature>
<dbReference type="RefSeq" id="WP_090593189.1">
    <property type="nucleotide sequence ID" value="NZ_FNCS01000002.1"/>
</dbReference>
<protein>
    <recommendedName>
        <fullName evidence="4">Argininosuccinate lyase</fullName>
    </recommendedName>
</protein>
<evidence type="ECO:0000313" key="2">
    <source>
        <dbReference type="EMBL" id="SDG38713.1"/>
    </source>
</evidence>
<dbReference type="EMBL" id="FNCS01000002">
    <property type="protein sequence ID" value="SDG38713.1"/>
    <property type="molecule type" value="Genomic_DNA"/>
</dbReference>